<evidence type="ECO:0000256" key="1">
    <source>
        <dbReference type="RuleBase" id="RU000363"/>
    </source>
</evidence>
<dbReference type="AlphaFoldDB" id="A0A0R3CQ85"/>
<gene>
    <name evidence="2" type="ORF">AOQ72_12355</name>
</gene>
<comment type="caution">
    <text evidence="2">The sequence shown here is derived from an EMBL/GenBank/DDBJ whole genome shotgun (WGS) entry which is preliminary data.</text>
</comment>
<dbReference type="InterPro" id="IPR051911">
    <property type="entry name" value="SDR_oxidoreductase"/>
</dbReference>
<accession>A0A0R3CQ85</accession>
<proteinExistence type="inferred from homology"/>
<name>A0A0R3CQ85_9BRAD</name>
<comment type="similarity">
    <text evidence="1">Belongs to the short-chain dehydrogenases/reductases (SDR) family.</text>
</comment>
<dbReference type="PRINTS" id="PR00080">
    <property type="entry name" value="SDRFAMILY"/>
</dbReference>
<dbReference type="Pfam" id="PF00106">
    <property type="entry name" value="adh_short"/>
    <property type="match status" value="1"/>
</dbReference>
<dbReference type="InterPro" id="IPR036291">
    <property type="entry name" value="NAD(P)-bd_dom_sf"/>
</dbReference>
<evidence type="ECO:0000313" key="3">
    <source>
        <dbReference type="Proteomes" id="UP000051380"/>
    </source>
</evidence>
<protein>
    <submittedName>
        <fullName evidence="2">Short-chain dehydrogenase</fullName>
    </submittedName>
</protein>
<dbReference type="PANTHER" id="PTHR43976:SF20">
    <property type="entry name" value="AGROPINE SYNTHESIS REDUCTASE"/>
    <property type="match status" value="1"/>
</dbReference>
<dbReference type="PANTHER" id="PTHR43976">
    <property type="entry name" value="SHORT CHAIN DEHYDROGENASE"/>
    <property type="match status" value="1"/>
</dbReference>
<organism evidence="2 3">
    <name type="scientific">Bradyrhizobium yuanmingense</name>
    <dbReference type="NCBI Taxonomy" id="108015"/>
    <lineage>
        <taxon>Bacteria</taxon>
        <taxon>Pseudomonadati</taxon>
        <taxon>Pseudomonadota</taxon>
        <taxon>Alphaproteobacteria</taxon>
        <taxon>Hyphomicrobiales</taxon>
        <taxon>Nitrobacteraceae</taxon>
        <taxon>Bradyrhizobium</taxon>
    </lineage>
</organism>
<dbReference type="SUPFAM" id="SSF51735">
    <property type="entry name" value="NAD(P)-binding Rossmann-fold domains"/>
    <property type="match status" value="1"/>
</dbReference>
<dbReference type="InterPro" id="IPR002347">
    <property type="entry name" value="SDR_fam"/>
</dbReference>
<dbReference type="Proteomes" id="UP000051380">
    <property type="component" value="Unassembled WGS sequence"/>
</dbReference>
<reference evidence="2 3" key="1">
    <citation type="submission" date="2015-09" db="EMBL/GenBank/DDBJ databases">
        <title>Draft Genome Sequence of the Strain BR 3267 (Bradyrhizobium yuanmingense) recommended as inoculant for cowpea in Brazil.</title>
        <authorList>
            <person name="Simoes-Araujo J.L."/>
            <person name="Zilli J.E."/>
        </authorList>
    </citation>
    <scope>NUCLEOTIDE SEQUENCE [LARGE SCALE GENOMIC DNA]</scope>
    <source>
        <strain evidence="2 3">BR3267</strain>
    </source>
</reference>
<dbReference type="PRINTS" id="PR00081">
    <property type="entry name" value="GDHRDH"/>
</dbReference>
<evidence type="ECO:0000313" key="2">
    <source>
        <dbReference type="EMBL" id="KRP99941.1"/>
    </source>
</evidence>
<sequence length="235" mass="25414">MGDGLVLEVGNRIVMVSGASRGIGRAVVDRLLESGFRVSAGLRDPSRLVESERFMTHCYDAEDAKSPISWVNATVARWGGVDPMVNAAGINPTVRVSDEGENELDEMWRVNVKGPLRLVRATLPHLAVCGHGRFVNLGSLAGKRVGSNVGYAMTKFAAVALTHGIRHEGRAAGIRATVVCPGYVATDMTLNEDEIPRHEMSQPDDIARLVEAALMMPNNASVSEMLVHSHFEQML</sequence>
<dbReference type="EMBL" id="LJYF01000009">
    <property type="protein sequence ID" value="KRP99941.1"/>
    <property type="molecule type" value="Genomic_DNA"/>
</dbReference>
<dbReference type="Gene3D" id="3.40.50.720">
    <property type="entry name" value="NAD(P)-binding Rossmann-like Domain"/>
    <property type="match status" value="1"/>
</dbReference>